<protein>
    <submittedName>
        <fullName evidence="1">Uncharacterized protein</fullName>
    </submittedName>
</protein>
<sequence>MPLERIDYIRMGDRIDKEIAPRTSSMEKYSGIVTMLENDIFEQWLAAEAERVLAKLKNSEIITHDDKLIIVLKGQTNHFQHLDVELRQEMVALRQDMDRRFEQVQERFERIDKRFEEFDKRFERVDKRFEQVDRRFEQVDRRFEAMTDEIKRLYRAINAQTWKIISAVGLIVLLGKLIENF</sequence>
<evidence type="ECO:0000313" key="1">
    <source>
        <dbReference type="EMBL" id="VFK20413.1"/>
    </source>
</evidence>
<gene>
    <name evidence="1" type="ORF">BECKLPF1236B_GA0070989_12103</name>
</gene>
<organism evidence="1">
    <name type="scientific">Candidatus Kentrum sp. LPFa</name>
    <dbReference type="NCBI Taxonomy" id="2126335"/>
    <lineage>
        <taxon>Bacteria</taxon>
        <taxon>Pseudomonadati</taxon>
        <taxon>Pseudomonadota</taxon>
        <taxon>Gammaproteobacteria</taxon>
        <taxon>Candidatus Kentrum</taxon>
    </lineage>
</organism>
<dbReference type="EMBL" id="CAADFK010000210">
    <property type="protein sequence ID" value="VFK20413.1"/>
    <property type="molecule type" value="Genomic_DNA"/>
</dbReference>
<name>A0A450WTM3_9GAMM</name>
<proteinExistence type="predicted"/>
<accession>A0A450WTM3</accession>
<dbReference type="AlphaFoldDB" id="A0A450WTM3"/>
<dbReference type="Gene3D" id="6.10.250.2540">
    <property type="match status" value="2"/>
</dbReference>
<reference evidence="1" key="1">
    <citation type="submission" date="2019-02" db="EMBL/GenBank/DDBJ databases">
        <authorList>
            <person name="Gruber-Vodicka R. H."/>
            <person name="Seah K. B. B."/>
        </authorList>
    </citation>
    <scope>NUCLEOTIDE SEQUENCE</scope>
    <source>
        <strain evidence="1">BECK_S313</strain>
    </source>
</reference>